<keyword evidence="5" id="KW-0560">Oxidoreductase</keyword>
<evidence type="ECO:0000256" key="1">
    <source>
        <dbReference type="ARBA" id="ARBA00001974"/>
    </source>
</evidence>
<dbReference type="SUPFAM" id="SSF51905">
    <property type="entry name" value="FAD/NAD(P)-binding domain"/>
    <property type="match status" value="1"/>
</dbReference>
<gene>
    <name evidence="8" type="ORF">UFOPK1909_00698</name>
</gene>
<evidence type="ECO:0000256" key="2">
    <source>
        <dbReference type="ARBA" id="ARBA00010790"/>
    </source>
</evidence>
<dbReference type="GO" id="GO:0050660">
    <property type="term" value="F:flavin adenine dinucleotide binding"/>
    <property type="evidence" value="ECO:0007669"/>
    <property type="project" value="InterPro"/>
</dbReference>
<evidence type="ECO:0000256" key="4">
    <source>
        <dbReference type="ARBA" id="ARBA00022827"/>
    </source>
</evidence>
<evidence type="ECO:0000259" key="6">
    <source>
        <dbReference type="Pfam" id="PF00732"/>
    </source>
</evidence>
<dbReference type="AlphaFoldDB" id="A0A6J6IFL0"/>
<dbReference type="EMBL" id="CAEZVD010000069">
    <property type="protein sequence ID" value="CAB4623104.1"/>
    <property type="molecule type" value="Genomic_DNA"/>
</dbReference>
<comment type="similarity">
    <text evidence="2">Belongs to the GMC oxidoreductase family.</text>
</comment>
<evidence type="ECO:0000313" key="8">
    <source>
        <dbReference type="EMBL" id="CAB4623104.1"/>
    </source>
</evidence>
<reference evidence="8" key="1">
    <citation type="submission" date="2020-05" db="EMBL/GenBank/DDBJ databases">
        <authorList>
            <person name="Chiriac C."/>
            <person name="Salcher M."/>
            <person name="Ghai R."/>
            <person name="Kavagutti S V."/>
        </authorList>
    </citation>
    <scope>NUCLEOTIDE SEQUENCE</scope>
</reference>
<dbReference type="InterPro" id="IPR007867">
    <property type="entry name" value="GMC_OxRtase_C"/>
</dbReference>
<dbReference type="GO" id="GO:0016614">
    <property type="term" value="F:oxidoreductase activity, acting on CH-OH group of donors"/>
    <property type="evidence" value="ECO:0007669"/>
    <property type="project" value="InterPro"/>
</dbReference>
<comment type="cofactor">
    <cofactor evidence="1">
        <name>FAD</name>
        <dbReference type="ChEBI" id="CHEBI:57692"/>
    </cofactor>
</comment>
<dbReference type="PANTHER" id="PTHR42784">
    <property type="entry name" value="PYRANOSE 2-OXIDASE"/>
    <property type="match status" value="1"/>
</dbReference>
<dbReference type="InterPro" id="IPR051473">
    <property type="entry name" value="P2Ox-like"/>
</dbReference>
<dbReference type="SUPFAM" id="SSF54373">
    <property type="entry name" value="FAD-linked reductases, C-terminal domain"/>
    <property type="match status" value="1"/>
</dbReference>
<evidence type="ECO:0000259" key="7">
    <source>
        <dbReference type="Pfam" id="PF05199"/>
    </source>
</evidence>
<evidence type="ECO:0000256" key="5">
    <source>
        <dbReference type="ARBA" id="ARBA00023002"/>
    </source>
</evidence>
<name>A0A6J6IFL0_9ZZZZ</name>
<dbReference type="PANTHER" id="PTHR42784:SF1">
    <property type="entry name" value="PYRANOSE 2-OXIDASE"/>
    <property type="match status" value="1"/>
</dbReference>
<evidence type="ECO:0000256" key="3">
    <source>
        <dbReference type="ARBA" id="ARBA00022630"/>
    </source>
</evidence>
<keyword evidence="3" id="KW-0285">Flavoprotein</keyword>
<feature type="domain" description="Glucose-methanol-choline oxidoreductase C-terminal" evidence="7">
    <location>
        <begin position="399"/>
        <end position="512"/>
    </location>
</feature>
<dbReference type="InterPro" id="IPR036188">
    <property type="entry name" value="FAD/NAD-bd_sf"/>
</dbReference>
<dbReference type="Pfam" id="PF00732">
    <property type="entry name" value="GMC_oxred_N"/>
    <property type="match status" value="1"/>
</dbReference>
<dbReference type="Pfam" id="PF05199">
    <property type="entry name" value="GMC_oxred_C"/>
    <property type="match status" value="1"/>
</dbReference>
<dbReference type="InterPro" id="IPR000172">
    <property type="entry name" value="GMC_OxRdtase_N"/>
</dbReference>
<proteinExistence type="inferred from homology"/>
<keyword evidence="4" id="KW-0274">FAD</keyword>
<sequence length="524" mass="57263">MSKSPHVVVVGSGPIGATFAREILENHPTATVTMLELGPQLTDTPGESVKNIIDDEKRAKARAMSQGPQADEETRAKLGLPYLQEGTLTARQGTHLIDFGGTGSGHSKSFPMAAISTNVGGQGAHWTCAVPRPEFSEKMDFIEEEEWETVISRAEVLLHANKKPFSKSPIGAAIRAALKEEFSDISTEEFSPYFLPVSGDEQPDGRMIWGGTNFVFGPLLEKGNSLAERFTLKPLTMARKLIFDGKKVIGVLSEDAVTADQTELLADMVVVAADALRTPQLLWSSGVRPKALGHYLTEHPVCFSSIALDAEKLKKFASEEDYEAERELAKLSPGDPVSGVTRVPFVEPQHPYSAQIMYVTKPPFPIADDSPLKGHRHGFAMSGWGGRKYPRYEDAVTFDDNELDYRGFPNMNIHYELTEREVTEMEEVKVYMRRAAEALGGFVPGMGEPRLMPPGTSLHYMGTFRIGPANDGTSVCDSNSKVWDYENLYLGGNGTIPTANTVNPTLTSVAIAVRAAKQLVSELK</sequence>
<protein>
    <submittedName>
        <fullName evidence="8">Unannotated protein</fullName>
    </submittedName>
</protein>
<dbReference type="Gene3D" id="3.50.50.60">
    <property type="entry name" value="FAD/NAD(P)-binding domain"/>
    <property type="match status" value="2"/>
</dbReference>
<organism evidence="8">
    <name type="scientific">freshwater metagenome</name>
    <dbReference type="NCBI Taxonomy" id="449393"/>
    <lineage>
        <taxon>unclassified sequences</taxon>
        <taxon>metagenomes</taxon>
        <taxon>ecological metagenomes</taxon>
    </lineage>
</organism>
<feature type="domain" description="Glucose-methanol-choline oxidoreductase N-terminal" evidence="6">
    <location>
        <begin position="233"/>
        <end position="301"/>
    </location>
</feature>
<accession>A0A6J6IFL0</accession>